<gene>
    <name evidence="3" type="ORF">NG895_09050</name>
</gene>
<dbReference type="InterPro" id="IPR011453">
    <property type="entry name" value="DUF1559"/>
</dbReference>
<name>A0A9X2F866_9BACT</name>
<dbReference type="Pfam" id="PF07596">
    <property type="entry name" value="SBP_bac_10"/>
    <property type="match status" value="1"/>
</dbReference>
<feature type="signal peptide" evidence="1">
    <location>
        <begin position="1"/>
        <end position="19"/>
    </location>
</feature>
<dbReference type="InterPro" id="IPR045584">
    <property type="entry name" value="Pilin-like"/>
</dbReference>
<keyword evidence="4" id="KW-1185">Reference proteome</keyword>
<proteinExistence type="predicted"/>
<dbReference type="Proteomes" id="UP001155241">
    <property type="component" value="Unassembled WGS sequence"/>
</dbReference>
<accession>A0A9X2F866</accession>
<evidence type="ECO:0000313" key="3">
    <source>
        <dbReference type="EMBL" id="MCO6044055.1"/>
    </source>
</evidence>
<feature type="chain" id="PRO_5040793890" evidence="1">
    <location>
        <begin position="20"/>
        <end position="284"/>
    </location>
</feature>
<comment type="caution">
    <text evidence="3">The sequence shown here is derived from an EMBL/GenBank/DDBJ whole genome shotgun (WGS) entry which is preliminary data.</text>
</comment>
<reference evidence="3" key="1">
    <citation type="submission" date="2022-06" db="EMBL/GenBank/DDBJ databases">
        <title>Aeoliella straminimaris, a novel planctomycete from sediments.</title>
        <authorList>
            <person name="Vitorino I.R."/>
            <person name="Lage O.M."/>
        </authorList>
    </citation>
    <scope>NUCLEOTIDE SEQUENCE</scope>
    <source>
        <strain evidence="3">ICT_H6.2</strain>
    </source>
</reference>
<feature type="domain" description="DUF1559" evidence="2">
    <location>
        <begin position="70"/>
        <end position="252"/>
    </location>
</feature>
<dbReference type="AlphaFoldDB" id="A0A9X2F866"/>
<dbReference type="EMBL" id="JAMXLR010000033">
    <property type="protein sequence ID" value="MCO6044055.1"/>
    <property type="molecule type" value="Genomic_DNA"/>
</dbReference>
<organism evidence="3 4">
    <name type="scientific">Aeoliella straminimaris</name>
    <dbReference type="NCBI Taxonomy" id="2954799"/>
    <lineage>
        <taxon>Bacteria</taxon>
        <taxon>Pseudomonadati</taxon>
        <taxon>Planctomycetota</taxon>
        <taxon>Planctomycetia</taxon>
        <taxon>Pirellulales</taxon>
        <taxon>Lacipirellulaceae</taxon>
        <taxon>Aeoliella</taxon>
    </lineage>
</organism>
<evidence type="ECO:0000259" key="2">
    <source>
        <dbReference type="Pfam" id="PF07596"/>
    </source>
</evidence>
<dbReference type="PANTHER" id="PTHR30093:SF2">
    <property type="entry name" value="TYPE II SECRETION SYSTEM PROTEIN H"/>
    <property type="match status" value="1"/>
</dbReference>
<sequence>MAIAIIGVLVALLLPAVQAARESARLSECKNNLKQIALSQLDPGTMPPEWQTAEGTYYESTEVRAGRYPKCPSAHRLRDTEYKPEPYFNDTVGAMMSSPGYQVDFSDQPQVQNFGSDYSPTSKIRFYDPACGGGMNGNFYGWSTYISDYKGWEKLTDGLSTTLMFVERAGLPTYYETLPHHGSHNREPNTDVAFVTFWGVFQPLSWVNIPWRPSQGLEINRANTTEMYSFHRGICVAMCDGSVHFKAEGVDPRVMLALFTAQGEEIVSGDRASGECEPKWTPRF</sequence>
<protein>
    <submittedName>
        <fullName evidence="3">DUF1559 domain-containing protein</fullName>
    </submittedName>
</protein>
<keyword evidence="1" id="KW-0732">Signal</keyword>
<dbReference type="Gene3D" id="3.30.700.10">
    <property type="entry name" value="Glycoprotein, Type 4 Pilin"/>
    <property type="match status" value="1"/>
</dbReference>
<dbReference type="PANTHER" id="PTHR30093">
    <property type="entry name" value="GENERAL SECRETION PATHWAY PROTEIN G"/>
    <property type="match status" value="1"/>
</dbReference>
<dbReference type="SUPFAM" id="SSF54523">
    <property type="entry name" value="Pili subunits"/>
    <property type="match status" value="1"/>
</dbReference>
<evidence type="ECO:0000256" key="1">
    <source>
        <dbReference type="SAM" id="SignalP"/>
    </source>
</evidence>
<evidence type="ECO:0000313" key="4">
    <source>
        <dbReference type="Proteomes" id="UP001155241"/>
    </source>
</evidence>